<gene>
    <name evidence="2" type="ORF">PHLGIDRAFT_347111</name>
</gene>
<accession>A0A0C3S1R3</accession>
<feature type="region of interest" description="Disordered" evidence="1">
    <location>
        <begin position="242"/>
        <end position="380"/>
    </location>
</feature>
<dbReference type="HOGENOM" id="CLU_057364_0_0_1"/>
<feature type="compositionally biased region" description="Low complexity" evidence="1">
    <location>
        <begin position="13"/>
        <end position="30"/>
    </location>
</feature>
<sequence length="380" mass="40872">MALPSRPSIRVGLPSNPSPRSRSLNARAAPDVPSRPPSAATDRSYNHNRAESSPLPASQLRPQRSLTNLPSQAARNESRGRAPRLNAPAPAPPVPRLPLNLAKPKAERLYGNHTGATSASSVSSASSEGDSFFTNPWPSSASSAATSVEDIGEKEVPEPVETKVAPGFGSSLWSRVAEAAGSLTVNVSRAWEVNITRYSGEVTPPGEESRLARAMKAYHIGKARHPSDLPEWLFDERDRGVRSRAVDDSTSNEPLIERASAPKPLPTFPSRVTSPAPDNNPRAAYTRRDGDAESTATMSRAAQRLREMRDAKATRTPTIRFVDNVHPRHAGRGRQTMEEPAPPMAIPPLPTTNTPPATPRAVGRRPTAVGLPSSVRPRRT</sequence>
<feature type="compositionally biased region" description="Pro residues" evidence="1">
    <location>
        <begin position="340"/>
        <end position="350"/>
    </location>
</feature>
<name>A0A0C3S1R3_PHLG1</name>
<protein>
    <submittedName>
        <fullName evidence="2">Uncharacterized protein</fullName>
    </submittedName>
</protein>
<reference evidence="2 3" key="1">
    <citation type="journal article" date="2014" name="PLoS Genet.">
        <title>Analysis of the Phlebiopsis gigantea genome, transcriptome and secretome provides insight into its pioneer colonization strategies of wood.</title>
        <authorList>
            <person name="Hori C."/>
            <person name="Ishida T."/>
            <person name="Igarashi K."/>
            <person name="Samejima M."/>
            <person name="Suzuki H."/>
            <person name="Master E."/>
            <person name="Ferreira P."/>
            <person name="Ruiz-Duenas F.J."/>
            <person name="Held B."/>
            <person name="Canessa P."/>
            <person name="Larrondo L.F."/>
            <person name="Schmoll M."/>
            <person name="Druzhinina I.S."/>
            <person name="Kubicek C.P."/>
            <person name="Gaskell J.A."/>
            <person name="Kersten P."/>
            <person name="St John F."/>
            <person name="Glasner J."/>
            <person name="Sabat G."/>
            <person name="Splinter BonDurant S."/>
            <person name="Syed K."/>
            <person name="Yadav J."/>
            <person name="Mgbeahuruike A.C."/>
            <person name="Kovalchuk A."/>
            <person name="Asiegbu F.O."/>
            <person name="Lackner G."/>
            <person name="Hoffmeister D."/>
            <person name="Rencoret J."/>
            <person name="Gutierrez A."/>
            <person name="Sun H."/>
            <person name="Lindquist E."/>
            <person name="Barry K."/>
            <person name="Riley R."/>
            <person name="Grigoriev I.V."/>
            <person name="Henrissat B."/>
            <person name="Kues U."/>
            <person name="Berka R.M."/>
            <person name="Martinez A.T."/>
            <person name="Covert S.F."/>
            <person name="Blanchette R.A."/>
            <person name="Cullen D."/>
        </authorList>
    </citation>
    <scope>NUCLEOTIDE SEQUENCE [LARGE SCALE GENOMIC DNA]</scope>
    <source>
        <strain evidence="2 3">11061_1 CR5-6</strain>
    </source>
</reference>
<keyword evidence="3" id="KW-1185">Reference proteome</keyword>
<evidence type="ECO:0000313" key="3">
    <source>
        <dbReference type="Proteomes" id="UP000053257"/>
    </source>
</evidence>
<evidence type="ECO:0000256" key="1">
    <source>
        <dbReference type="SAM" id="MobiDB-lite"/>
    </source>
</evidence>
<feature type="compositionally biased region" description="Low complexity" evidence="1">
    <location>
        <begin position="116"/>
        <end position="127"/>
    </location>
</feature>
<feature type="compositionally biased region" description="Polar residues" evidence="1">
    <location>
        <begin position="128"/>
        <end position="138"/>
    </location>
</feature>
<feature type="compositionally biased region" description="Basic and acidic residues" evidence="1">
    <location>
        <begin position="151"/>
        <end position="161"/>
    </location>
</feature>
<organism evidence="2 3">
    <name type="scientific">Phlebiopsis gigantea (strain 11061_1 CR5-6)</name>
    <name type="common">White-rot fungus</name>
    <name type="synonym">Peniophora gigantea</name>
    <dbReference type="NCBI Taxonomy" id="745531"/>
    <lineage>
        <taxon>Eukaryota</taxon>
        <taxon>Fungi</taxon>
        <taxon>Dikarya</taxon>
        <taxon>Basidiomycota</taxon>
        <taxon>Agaricomycotina</taxon>
        <taxon>Agaricomycetes</taxon>
        <taxon>Polyporales</taxon>
        <taxon>Phanerochaetaceae</taxon>
        <taxon>Phlebiopsis</taxon>
    </lineage>
</organism>
<dbReference type="OrthoDB" id="2683368at2759"/>
<proteinExistence type="predicted"/>
<feature type="compositionally biased region" description="Basic and acidic residues" evidence="1">
    <location>
        <begin position="304"/>
        <end position="313"/>
    </location>
</feature>
<feature type="region of interest" description="Disordered" evidence="1">
    <location>
        <begin position="1"/>
        <end position="165"/>
    </location>
</feature>
<dbReference type="AlphaFoldDB" id="A0A0C3S1R3"/>
<evidence type="ECO:0000313" key="2">
    <source>
        <dbReference type="EMBL" id="KIP09116.1"/>
    </source>
</evidence>
<feature type="compositionally biased region" description="Polar residues" evidence="1">
    <location>
        <begin position="60"/>
        <end position="75"/>
    </location>
</feature>
<dbReference type="Proteomes" id="UP000053257">
    <property type="component" value="Unassembled WGS sequence"/>
</dbReference>
<dbReference type="EMBL" id="KN840470">
    <property type="protein sequence ID" value="KIP09116.1"/>
    <property type="molecule type" value="Genomic_DNA"/>
</dbReference>